<dbReference type="eggNOG" id="ENOG502STHF">
    <property type="taxonomic scope" value="Eukaryota"/>
</dbReference>
<dbReference type="OrthoDB" id="5295250at2759"/>
<dbReference type="HOGENOM" id="CLU_018550_0_0_1"/>
<name>F0X700_GROCL</name>
<evidence type="ECO:0000313" key="2">
    <source>
        <dbReference type="EMBL" id="EFX06689.1"/>
    </source>
</evidence>
<dbReference type="STRING" id="655863.F0X700"/>
<dbReference type="InterPro" id="IPR036047">
    <property type="entry name" value="F-box-like_dom_sf"/>
</dbReference>
<feature type="region of interest" description="Disordered" evidence="1">
    <location>
        <begin position="1"/>
        <end position="41"/>
    </location>
</feature>
<evidence type="ECO:0008006" key="4">
    <source>
        <dbReference type="Google" id="ProtNLM"/>
    </source>
</evidence>
<protein>
    <recommendedName>
        <fullName evidence="4">F-box domain containing protein</fullName>
    </recommendedName>
</protein>
<dbReference type="InParanoid" id="F0X700"/>
<dbReference type="GeneID" id="25980508"/>
<evidence type="ECO:0000256" key="1">
    <source>
        <dbReference type="SAM" id="MobiDB-lite"/>
    </source>
</evidence>
<proteinExistence type="predicted"/>
<evidence type="ECO:0000313" key="3">
    <source>
        <dbReference type="Proteomes" id="UP000007796"/>
    </source>
</evidence>
<gene>
    <name evidence="2" type="ORF">CMQ_7010</name>
</gene>
<keyword evidence="3" id="KW-1185">Reference proteome</keyword>
<feature type="compositionally biased region" description="Polar residues" evidence="1">
    <location>
        <begin position="1"/>
        <end position="10"/>
    </location>
</feature>
<dbReference type="AlphaFoldDB" id="F0X700"/>
<dbReference type="SUPFAM" id="SSF81383">
    <property type="entry name" value="F-box domain"/>
    <property type="match status" value="1"/>
</dbReference>
<feature type="region of interest" description="Disordered" evidence="1">
    <location>
        <begin position="629"/>
        <end position="649"/>
    </location>
</feature>
<dbReference type="Proteomes" id="UP000007796">
    <property type="component" value="Unassembled WGS sequence"/>
</dbReference>
<feature type="compositionally biased region" description="Low complexity" evidence="1">
    <location>
        <begin position="12"/>
        <end position="28"/>
    </location>
</feature>
<sequence length="649" mass="71759">MDESTESSWPEQPLRASAAPPSLPRPQSTVPVRSGLAMPTDTKDRKSFLTGLVAGLSLNEIWMLQAQLARLDLRTDVFGRLPPELQILVADQLGPADLGCCLDVSPAWRQAFLHESVRRGQARRCFPGLLEYASAVEQADASAEQVDRAFADTARKYAARARGRFRAALRHVPQPKAAVLADMDDATFDGPEYAYGRLFWQLYHDSTTHIRVDDLRSGRRQHFAVKDDIVRGERFMQSSFGDELVAIAFSGTRLLAWNFRTGEQHSKQMPAQIDVTATVGRRVCVLSQGNIYEWEVGGKMREVDLTGLDGRHRLPDLDGRLPSFFLLDPVRPDVFFRGNFVVEMAENGGGGGPAMATGTAGTGTLCFYVHEFRGRRFAQTFAYRLPFVGYAFPSSLIDTTVRRDTRGSFSLASWRVSGSLSGSEAEGAQPAWTAASVRGVGSLSFNVYTRTFALSFFRLPPLAPSLGRDRPTALRVHLWDDQLLTLIDRHREAHGGGKMRKADPMLFAFDDAYSEAAACSPPPPFSAVPVYAAEDHTGHSGQPRLESRRLTHFEPEPSRSGSWCVDDADWAKNGCLLRYILDLDTQPVTPDKPAHIGDYHIMGDDDFVVAVHHGEHTVWIFCADAPGERKTGDHDDSNDDNSHSVRPGD</sequence>
<reference evidence="2 3" key="1">
    <citation type="journal article" date="2011" name="Proc. Natl. Acad. Sci. U.S.A.">
        <title>Genome and transcriptome analyses of the mountain pine beetle-fungal symbiont Grosmannia clavigera, a lodgepole pine pathogen.</title>
        <authorList>
            <person name="DiGuistini S."/>
            <person name="Wang Y."/>
            <person name="Liao N.Y."/>
            <person name="Taylor G."/>
            <person name="Tanguay P."/>
            <person name="Feau N."/>
            <person name="Henrissat B."/>
            <person name="Chan S.K."/>
            <person name="Hesse-Orce U."/>
            <person name="Alamouti S.M."/>
            <person name="Tsui C.K.M."/>
            <person name="Docking R.T."/>
            <person name="Levasseur A."/>
            <person name="Haridas S."/>
            <person name="Robertson G."/>
            <person name="Birol I."/>
            <person name="Holt R.A."/>
            <person name="Marra M.A."/>
            <person name="Hamelin R.C."/>
            <person name="Hirst M."/>
            <person name="Jones S.J.M."/>
            <person name="Bohlmann J."/>
            <person name="Breuil C."/>
        </authorList>
    </citation>
    <scope>NUCLEOTIDE SEQUENCE [LARGE SCALE GENOMIC DNA]</scope>
    <source>
        <strain evidence="3">kw1407 / UAMH 11150</strain>
    </source>
</reference>
<dbReference type="EMBL" id="GL629729">
    <property type="protein sequence ID" value="EFX06689.1"/>
    <property type="molecule type" value="Genomic_DNA"/>
</dbReference>
<accession>F0X700</accession>
<dbReference type="RefSeq" id="XP_014176171.1">
    <property type="nucleotide sequence ID" value="XM_014320696.1"/>
</dbReference>
<organism evidence="3">
    <name type="scientific">Grosmannia clavigera (strain kw1407 / UAMH 11150)</name>
    <name type="common">Blue stain fungus</name>
    <name type="synonym">Graphiocladiella clavigera</name>
    <dbReference type="NCBI Taxonomy" id="655863"/>
    <lineage>
        <taxon>Eukaryota</taxon>
        <taxon>Fungi</taxon>
        <taxon>Dikarya</taxon>
        <taxon>Ascomycota</taxon>
        <taxon>Pezizomycotina</taxon>
        <taxon>Sordariomycetes</taxon>
        <taxon>Sordariomycetidae</taxon>
        <taxon>Ophiostomatales</taxon>
        <taxon>Ophiostomataceae</taxon>
        <taxon>Leptographium</taxon>
    </lineage>
</organism>